<dbReference type="AlphaFoldDB" id="A0A1V9A4J3"/>
<comment type="caution">
    <text evidence="11">The sequence shown here is derived from an EMBL/GenBank/DDBJ whole genome shotgun (WGS) entry which is preliminary data.</text>
</comment>
<sequence>MIGLPDAVTTCLFDLDGVLTSTAEVHRRAWKRTFDELLSRRDPGAPPFTEQDYVTYVDGRSRLDGVRAFLASRGIDLPEGDDTDDVNAETVHGVGNRKNERLLRVIADEGVTPYPGSVRYLDAARAHGLAIGVVTSSANGARVLDAAGLTGYVGARVDGVVIAREGLRGKPAPDSFLACAAELAARPSATAVFEDAQAGVRAGRDGGFAFVVGVNRAEGTAREDQEKALREQGADTVVTDLAELLEESA</sequence>
<keyword evidence="12" id="KW-1185">Reference proteome</keyword>
<comment type="similarity">
    <text evidence="2">Belongs to the HAD-like hydrolase superfamily. CbbY/CbbZ/Gph/YieH family.</text>
</comment>
<organism evidence="11 12">
    <name type="scientific">Saccharomonospora piscinae</name>
    <dbReference type="NCBI Taxonomy" id="687388"/>
    <lineage>
        <taxon>Bacteria</taxon>
        <taxon>Bacillati</taxon>
        <taxon>Actinomycetota</taxon>
        <taxon>Actinomycetes</taxon>
        <taxon>Pseudonocardiales</taxon>
        <taxon>Pseudonocardiaceae</taxon>
        <taxon>Saccharomonospora</taxon>
    </lineage>
</organism>
<gene>
    <name evidence="11" type="ORF">B1813_07270</name>
</gene>
<keyword evidence="4" id="KW-0479">Metal-binding</keyword>
<evidence type="ECO:0000256" key="6">
    <source>
        <dbReference type="ARBA" id="ARBA00023235"/>
    </source>
</evidence>
<dbReference type="InterPro" id="IPR023198">
    <property type="entry name" value="PGP-like_dom2"/>
</dbReference>
<reference evidence="11 12" key="1">
    <citation type="submission" date="2017-02" db="EMBL/GenBank/DDBJ databases">
        <title>Draft genome of Saccharomonospora sp. 154.</title>
        <authorList>
            <person name="Alonso-Carmona G.S."/>
            <person name="De La Haba R."/>
            <person name="Vera-Gargallo B."/>
            <person name="Sandoval-Trujillo A.H."/>
            <person name="Ramirez-Duran N."/>
            <person name="Ventosa A."/>
        </authorList>
    </citation>
    <scope>NUCLEOTIDE SEQUENCE [LARGE SCALE GENOMIC DNA]</scope>
    <source>
        <strain evidence="11 12">LRS4.154</strain>
    </source>
</reference>
<evidence type="ECO:0000256" key="10">
    <source>
        <dbReference type="ARBA" id="ARBA00044991"/>
    </source>
</evidence>
<evidence type="ECO:0000256" key="2">
    <source>
        <dbReference type="ARBA" id="ARBA00006171"/>
    </source>
</evidence>
<evidence type="ECO:0000313" key="11">
    <source>
        <dbReference type="EMBL" id="OQO92062.1"/>
    </source>
</evidence>
<dbReference type="STRING" id="1962155.B1813_07270"/>
<dbReference type="EMBL" id="MWIH01000005">
    <property type="protein sequence ID" value="OQO92062.1"/>
    <property type="molecule type" value="Genomic_DNA"/>
</dbReference>
<accession>A0A1V9A4J3</accession>
<comment type="catalytic activity">
    <reaction evidence="8">
        <text>beta-D-glucose 1-phosphate = beta-D-glucose 6-phosphate</text>
        <dbReference type="Rhea" id="RHEA:20113"/>
        <dbReference type="ChEBI" id="CHEBI:57684"/>
        <dbReference type="ChEBI" id="CHEBI:58247"/>
        <dbReference type="EC" id="5.4.2.6"/>
    </reaction>
</comment>
<dbReference type="PANTHER" id="PTHR46193:SF18">
    <property type="entry name" value="HEXITOL PHOSPHATASE B"/>
    <property type="match status" value="1"/>
</dbReference>
<evidence type="ECO:0000256" key="8">
    <source>
        <dbReference type="ARBA" id="ARBA00044926"/>
    </source>
</evidence>
<proteinExistence type="inferred from homology"/>
<name>A0A1V9A4J3_SACPI</name>
<keyword evidence="3" id="KW-0597">Phosphoprotein</keyword>
<dbReference type="InterPro" id="IPR051600">
    <property type="entry name" value="Beta-PGM-like"/>
</dbReference>
<dbReference type="InterPro" id="IPR010976">
    <property type="entry name" value="B-phosphoglucomutase_hydrolase"/>
</dbReference>
<protein>
    <recommendedName>
        <fullName evidence="10">Beta-phosphoglucomutase</fullName>
        <ecNumber evidence="9">5.4.2.6</ecNumber>
    </recommendedName>
</protein>
<dbReference type="GO" id="GO:0008801">
    <property type="term" value="F:beta-phosphoglucomutase activity"/>
    <property type="evidence" value="ECO:0007669"/>
    <property type="project" value="UniProtKB-EC"/>
</dbReference>
<dbReference type="Gene3D" id="3.40.50.1000">
    <property type="entry name" value="HAD superfamily/HAD-like"/>
    <property type="match status" value="1"/>
</dbReference>
<dbReference type="InterPro" id="IPR023214">
    <property type="entry name" value="HAD_sf"/>
</dbReference>
<dbReference type="NCBIfam" id="TIGR01509">
    <property type="entry name" value="HAD-SF-IA-v3"/>
    <property type="match status" value="1"/>
</dbReference>
<evidence type="ECO:0000256" key="7">
    <source>
        <dbReference type="ARBA" id="ARBA00023277"/>
    </source>
</evidence>
<evidence type="ECO:0000256" key="9">
    <source>
        <dbReference type="ARBA" id="ARBA00044968"/>
    </source>
</evidence>
<dbReference type="EC" id="5.4.2.6" evidence="9"/>
<evidence type="ECO:0000256" key="4">
    <source>
        <dbReference type="ARBA" id="ARBA00022723"/>
    </source>
</evidence>
<keyword evidence="6" id="KW-0413">Isomerase</keyword>
<dbReference type="PANTHER" id="PTHR46193">
    <property type="entry name" value="6-PHOSPHOGLUCONATE PHOSPHATASE"/>
    <property type="match status" value="1"/>
</dbReference>
<dbReference type="InterPro" id="IPR006439">
    <property type="entry name" value="HAD-SF_hydro_IA"/>
</dbReference>
<keyword evidence="7" id="KW-0119">Carbohydrate metabolism</keyword>
<evidence type="ECO:0000256" key="1">
    <source>
        <dbReference type="ARBA" id="ARBA00001946"/>
    </source>
</evidence>
<dbReference type="SFLD" id="SFLDS00003">
    <property type="entry name" value="Haloacid_Dehalogenase"/>
    <property type="match status" value="1"/>
</dbReference>
<evidence type="ECO:0000313" key="12">
    <source>
        <dbReference type="Proteomes" id="UP000192591"/>
    </source>
</evidence>
<dbReference type="Pfam" id="PF00702">
    <property type="entry name" value="Hydrolase"/>
    <property type="match status" value="1"/>
</dbReference>
<dbReference type="Gene3D" id="1.10.150.240">
    <property type="entry name" value="Putative phosphatase, domain 2"/>
    <property type="match status" value="1"/>
</dbReference>
<dbReference type="SUPFAM" id="SSF56784">
    <property type="entry name" value="HAD-like"/>
    <property type="match status" value="1"/>
</dbReference>
<evidence type="ECO:0000256" key="5">
    <source>
        <dbReference type="ARBA" id="ARBA00022842"/>
    </source>
</evidence>
<keyword evidence="5" id="KW-0460">Magnesium</keyword>
<dbReference type="Proteomes" id="UP000192591">
    <property type="component" value="Unassembled WGS sequence"/>
</dbReference>
<dbReference type="NCBIfam" id="TIGR02009">
    <property type="entry name" value="PGMB-YQAB-SF"/>
    <property type="match status" value="1"/>
</dbReference>
<dbReference type="SFLD" id="SFLDG01129">
    <property type="entry name" value="C1.5:_HAD__Beta-PGM__Phosphata"/>
    <property type="match status" value="1"/>
</dbReference>
<dbReference type="GO" id="GO:0046872">
    <property type="term" value="F:metal ion binding"/>
    <property type="evidence" value="ECO:0007669"/>
    <property type="project" value="UniProtKB-KW"/>
</dbReference>
<dbReference type="RefSeq" id="WP_081191186.1">
    <property type="nucleotide sequence ID" value="NZ_MWIH01000005.1"/>
</dbReference>
<evidence type="ECO:0000256" key="3">
    <source>
        <dbReference type="ARBA" id="ARBA00022553"/>
    </source>
</evidence>
<dbReference type="InterPro" id="IPR036412">
    <property type="entry name" value="HAD-like_sf"/>
</dbReference>
<comment type="cofactor">
    <cofactor evidence="1">
        <name>Mg(2+)</name>
        <dbReference type="ChEBI" id="CHEBI:18420"/>
    </cofactor>
</comment>